<dbReference type="PANTHER" id="PTHR11289">
    <property type="entry name" value="BREAST CANCER TYPE 2 SUSCEPTIBILITY PROTEIN BRCA2"/>
    <property type="match status" value="1"/>
</dbReference>
<comment type="caution">
    <text evidence="4">The sequence shown here is derived from an EMBL/GenBank/DDBJ whole genome shotgun (WGS) entry which is preliminary data.</text>
</comment>
<evidence type="ECO:0000256" key="1">
    <source>
        <dbReference type="SAM" id="MobiDB-lite"/>
    </source>
</evidence>
<feature type="domain" description="Breast cancer type 2 susceptibility protein helical" evidence="3">
    <location>
        <begin position="305"/>
        <end position="360"/>
    </location>
</feature>
<dbReference type="GO" id="GO:0000724">
    <property type="term" value="P:double-strand break repair via homologous recombination"/>
    <property type="evidence" value="ECO:0007669"/>
    <property type="project" value="InterPro"/>
</dbReference>
<evidence type="ECO:0000259" key="2">
    <source>
        <dbReference type="Pfam" id="PF09103"/>
    </source>
</evidence>
<organism evidence="4 5">
    <name type="scientific">Roridomyces roridus</name>
    <dbReference type="NCBI Taxonomy" id="1738132"/>
    <lineage>
        <taxon>Eukaryota</taxon>
        <taxon>Fungi</taxon>
        <taxon>Dikarya</taxon>
        <taxon>Basidiomycota</taxon>
        <taxon>Agaricomycotina</taxon>
        <taxon>Agaricomycetes</taxon>
        <taxon>Agaricomycetidae</taxon>
        <taxon>Agaricales</taxon>
        <taxon>Marasmiineae</taxon>
        <taxon>Mycenaceae</taxon>
        <taxon>Roridomyces</taxon>
    </lineage>
</organism>
<dbReference type="SUPFAM" id="SSF81872">
    <property type="entry name" value="BRCA2 helical domain"/>
    <property type="match status" value="1"/>
</dbReference>
<name>A0AAD7FCG6_9AGAR</name>
<evidence type="ECO:0000313" key="4">
    <source>
        <dbReference type="EMBL" id="KAJ7610818.1"/>
    </source>
</evidence>
<evidence type="ECO:0000259" key="3">
    <source>
        <dbReference type="Pfam" id="PF09169"/>
    </source>
</evidence>
<evidence type="ECO:0008006" key="6">
    <source>
        <dbReference type="Google" id="ProtNLM"/>
    </source>
</evidence>
<dbReference type="InterPro" id="IPR012340">
    <property type="entry name" value="NA-bd_OB-fold"/>
</dbReference>
<feature type="region of interest" description="Disordered" evidence="1">
    <location>
        <begin position="526"/>
        <end position="550"/>
    </location>
</feature>
<gene>
    <name evidence="4" type="ORF">FB45DRAFT_941706</name>
</gene>
<dbReference type="CDD" id="cd04493">
    <property type="entry name" value="BRCA2DBD_OB1"/>
    <property type="match status" value="1"/>
</dbReference>
<dbReference type="InterPro" id="IPR015525">
    <property type="entry name" value="BRCA2"/>
</dbReference>
<dbReference type="InterPro" id="IPR015252">
    <property type="entry name" value="BRCA2_hlx"/>
</dbReference>
<dbReference type="InterPro" id="IPR036315">
    <property type="entry name" value="BRCA2_hlx_sf"/>
</dbReference>
<sequence>MNAIWAEGPEPIVTETQFGRENANANASFKTASTLPRNASPERPVLRPILDNSFNSPVTPSPAQFSRPSTSTALPALSLPGLGQFKAPKPKAFKSPLLPQTAAKAAFAPSPLNPHARQGMVSSSFVTAGTQHSFAAVGGTPATPLRTSVTGFVTPMRGASRSRPAFKTPFKAGMKPGEPGRVRLEEEEKEKAIAKVKVAEVKQPTPIKSQQPSVSARTKAFFDLAPRPDRKTLPSSGLVPQEYTAQDLETMGIATSELTQITPTMAMYYSFHTPSATPPSGTSPSSMNMLGPAAALEELLSRGCTLATKPWVDNHWALILWKLAGMACLEPEREGDPGTKRWCWNEVMRQLLYRYERELNRGVRPPLRCIAAQDAPASCPMVLCVSNITWSEAAMTEDGMPIPPHPEFELTDGWYRLRAQVDAPLARATRRGLIRVGRKIGVVGARLSTERKDASEVLEAYNSTTLVLSGNSSHLVPWHAKLGFQGAPWVSTMNSLTADGGVVAAMDLVVLKTYPVAFLEFVQDENGEKHREGPRDERGEAEAEEKWKRRRQVHESKLREEYAKKEVRYQGYADRLERRAGAFAPGADAEAPDEIEELYDELDDPAGAAAVLSRISSSSAGWLARLILDRVEKERERSRDEIEQELRTMCPPREVRNFRILVVQDACTRRRGANRSAQLTVWDAAGMPLEVGGRYSVTNLIPTAQSSWMDREVGSEIYMCTRRESKVVRLL</sequence>
<evidence type="ECO:0000313" key="5">
    <source>
        <dbReference type="Proteomes" id="UP001221142"/>
    </source>
</evidence>
<accession>A0AAD7FCG6</accession>
<feature type="region of interest" description="Disordered" evidence="1">
    <location>
        <begin position="155"/>
        <end position="179"/>
    </location>
</feature>
<dbReference type="GO" id="GO:0006355">
    <property type="term" value="P:regulation of DNA-templated transcription"/>
    <property type="evidence" value="ECO:0007669"/>
    <property type="project" value="TreeGrafter"/>
</dbReference>
<dbReference type="Gene3D" id="2.40.50.140">
    <property type="entry name" value="Nucleic acid-binding proteins"/>
    <property type="match status" value="3"/>
</dbReference>
<dbReference type="Proteomes" id="UP001221142">
    <property type="component" value="Unassembled WGS sequence"/>
</dbReference>
<dbReference type="AlphaFoldDB" id="A0AAD7FCG6"/>
<reference evidence="4" key="1">
    <citation type="submission" date="2023-03" db="EMBL/GenBank/DDBJ databases">
        <title>Massive genome expansion in bonnet fungi (Mycena s.s.) driven by repeated elements and novel gene families across ecological guilds.</title>
        <authorList>
            <consortium name="Lawrence Berkeley National Laboratory"/>
            <person name="Harder C.B."/>
            <person name="Miyauchi S."/>
            <person name="Viragh M."/>
            <person name="Kuo A."/>
            <person name="Thoen E."/>
            <person name="Andreopoulos B."/>
            <person name="Lu D."/>
            <person name="Skrede I."/>
            <person name="Drula E."/>
            <person name="Henrissat B."/>
            <person name="Morin E."/>
            <person name="Kohler A."/>
            <person name="Barry K."/>
            <person name="LaButti K."/>
            <person name="Morin E."/>
            <person name="Salamov A."/>
            <person name="Lipzen A."/>
            <person name="Mereny Z."/>
            <person name="Hegedus B."/>
            <person name="Baldrian P."/>
            <person name="Stursova M."/>
            <person name="Weitz H."/>
            <person name="Taylor A."/>
            <person name="Grigoriev I.V."/>
            <person name="Nagy L.G."/>
            <person name="Martin F."/>
            <person name="Kauserud H."/>
        </authorList>
    </citation>
    <scope>NUCLEOTIDE SEQUENCE</scope>
    <source>
        <strain evidence="4">9284</strain>
    </source>
</reference>
<protein>
    <recommendedName>
        <fullName evidence="6">BRCA2 OB1 domain-containing protein</fullName>
    </recommendedName>
</protein>
<dbReference type="EMBL" id="JARKIF010000034">
    <property type="protein sequence ID" value="KAJ7610818.1"/>
    <property type="molecule type" value="Genomic_DNA"/>
</dbReference>
<dbReference type="Pfam" id="PF09103">
    <property type="entry name" value="BRCA-2_OB1"/>
    <property type="match status" value="1"/>
</dbReference>
<proteinExistence type="predicted"/>
<dbReference type="SUPFAM" id="SSF50249">
    <property type="entry name" value="Nucleic acid-binding proteins"/>
    <property type="match status" value="2"/>
</dbReference>
<feature type="domain" description="BRCA2 OB1" evidence="2">
    <location>
        <begin position="365"/>
        <end position="485"/>
    </location>
</feature>
<dbReference type="Pfam" id="PF09169">
    <property type="entry name" value="BRCA-2_helical"/>
    <property type="match status" value="1"/>
</dbReference>
<keyword evidence="5" id="KW-1185">Reference proteome</keyword>
<dbReference type="PANTHER" id="PTHR11289:SF0">
    <property type="entry name" value="BREAST CANCER TYPE 2 SUSCEPTIBILITY PROTEIN"/>
    <property type="match status" value="1"/>
</dbReference>
<dbReference type="InterPro" id="IPR015187">
    <property type="entry name" value="BRCA2_OB_1"/>
</dbReference>